<dbReference type="EMBL" id="SZYD01000016">
    <property type="protein sequence ID" value="KAD3337548.1"/>
    <property type="molecule type" value="Genomic_DNA"/>
</dbReference>
<sequence>MVKKNAATITTGTGHHNHNNQTPLLSLGQPPAISLFVSRLFCRFQLKQRWWQPLDNTETSLLQTKGHLRRNIYVAAQWKQSTKLSVDQVGQAPVTSFGNLKGLPHLDLSKPTGKPRLRGTRGATFENQHLVYFENAHERI</sequence>
<organism evidence="2 3">
    <name type="scientific">Mikania micrantha</name>
    <name type="common">bitter vine</name>
    <dbReference type="NCBI Taxonomy" id="192012"/>
    <lineage>
        <taxon>Eukaryota</taxon>
        <taxon>Viridiplantae</taxon>
        <taxon>Streptophyta</taxon>
        <taxon>Embryophyta</taxon>
        <taxon>Tracheophyta</taxon>
        <taxon>Spermatophyta</taxon>
        <taxon>Magnoliopsida</taxon>
        <taxon>eudicotyledons</taxon>
        <taxon>Gunneridae</taxon>
        <taxon>Pentapetalae</taxon>
        <taxon>asterids</taxon>
        <taxon>campanulids</taxon>
        <taxon>Asterales</taxon>
        <taxon>Asteraceae</taxon>
        <taxon>Asteroideae</taxon>
        <taxon>Heliantheae alliance</taxon>
        <taxon>Eupatorieae</taxon>
        <taxon>Mikania</taxon>
    </lineage>
</organism>
<name>A0A5N6MCV9_9ASTR</name>
<evidence type="ECO:0000313" key="3">
    <source>
        <dbReference type="Proteomes" id="UP000326396"/>
    </source>
</evidence>
<dbReference type="AlphaFoldDB" id="A0A5N6MCV9"/>
<comment type="caution">
    <text evidence="2">The sequence shown here is derived from an EMBL/GenBank/DDBJ whole genome shotgun (WGS) entry which is preliminary data.</text>
</comment>
<protein>
    <submittedName>
        <fullName evidence="2">Uncharacterized protein</fullName>
    </submittedName>
</protein>
<gene>
    <name evidence="2" type="ORF">E3N88_33068</name>
</gene>
<evidence type="ECO:0000313" key="2">
    <source>
        <dbReference type="EMBL" id="KAD3337548.1"/>
    </source>
</evidence>
<reference evidence="2 3" key="1">
    <citation type="submission" date="2019-05" db="EMBL/GenBank/DDBJ databases">
        <title>Mikania micrantha, genome provides insights into the molecular mechanism of rapid growth.</title>
        <authorList>
            <person name="Liu B."/>
        </authorList>
    </citation>
    <scope>NUCLEOTIDE SEQUENCE [LARGE SCALE GENOMIC DNA]</scope>
    <source>
        <strain evidence="2">NLD-2019</strain>
        <tissue evidence="2">Leaf</tissue>
    </source>
</reference>
<proteinExistence type="predicted"/>
<accession>A0A5N6MCV9</accession>
<keyword evidence="3" id="KW-1185">Reference proteome</keyword>
<feature type="region of interest" description="Disordered" evidence="1">
    <location>
        <begin position="1"/>
        <end position="24"/>
    </location>
</feature>
<evidence type="ECO:0000256" key="1">
    <source>
        <dbReference type="SAM" id="MobiDB-lite"/>
    </source>
</evidence>
<dbReference type="Proteomes" id="UP000326396">
    <property type="component" value="Linkage Group LG6"/>
</dbReference>